<evidence type="ECO:0000313" key="7">
    <source>
        <dbReference type="Proteomes" id="UP000018467"/>
    </source>
</evidence>
<reference evidence="7" key="1">
    <citation type="submission" date="2013-03" db="EMBL/GenBank/DDBJ databases">
        <authorList>
            <person name="Jeffery W."/>
            <person name="Warren W."/>
            <person name="Wilson R.K."/>
        </authorList>
    </citation>
    <scope>NUCLEOTIDE SEQUENCE</scope>
    <source>
        <strain evidence="7">female</strain>
    </source>
</reference>
<comment type="subcellular location">
    <subcellularLocation>
        <location evidence="1">Membrane</location>
    </subcellularLocation>
</comment>
<keyword evidence="3 4" id="KW-0472">Membrane</keyword>
<dbReference type="InterPro" id="IPR036179">
    <property type="entry name" value="Ig-like_dom_sf"/>
</dbReference>
<evidence type="ECO:0000313" key="6">
    <source>
        <dbReference type="Ensembl" id="ENSAMXP00000018295.2"/>
    </source>
</evidence>
<dbReference type="PANTHER" id="PTHR11860:SF118">
    <property type="entry name" value="CMRF35-LIKE MOLECULE 3-RELATED"/>
    <property type="match status" value="1"/>
</dbReference>
<dbReference type="GeneTree" id="ENSGT00950000182977"/>
<dbReference type="GO" id="GO:0005886">
    <property type="term" value="C:plasma membrane"/>
    <property type="evidence" value="ECO:0007669"/>
    <property type="project" value="TreeGrafter"/>
</dbReference>
<dbReference type="InterPro" id="IPR013783">
    <property type="entry name" value="Ig-like_fold"/>
</dbReference>
<reference evidence="6" key="4">
    <citation type="submission" date="2025-09" db="UniProtKB">
        <authorList>
            <consortium name="Ensembl"/>
        </authorList>
    </citation>
    <scope>IDENTIFICATION</scope>
</reference>
<name>W5LEN3_ASTMX</name>
<evidence type="ECO:0000259" key="5">
    <source>
        <dbReference type="PROSITE" id="PS50835"/>
    </source>
</evidence>
<dbReference type="InterPro" id="IPR003599">
    <property type="entry name" value="Ig_sub"/>
</dbReference>
<dbReference type="Proteomes" id="UP000018467">
    <property type="component" value="Unassembled WGS sequence"/>
</dbReference>
<dbReference type="SMART" id="SM00406">
    <property type="entry name" value="IGv"/>
    <property type="match status" value="2"/>
</dbReference>
<evidence type="ECO:0000256" key="2">
    <source>
        <dbReference type="ARBA" id="ARBA00022692"/>
    </source>
</evidence>
<dbReference type="PANTHER" id="PTHR11860">
    <property type="entry name" value="POLYMERIC-IMMUNOGLOBULIN RECEPTOR"/>
    <property type="match status" value="1"/>
</dbReference>
<sequence length="595" mass="68068">MKHFKQLLVGGVDCDDVTGYIGGSVLINCYYTNPNYINHTKYFCKLDKNQCMEKFLSNKSTSPNPDQKIFFMEETQLKLYSVLIKNISQQDAGTYRCGVENRNQFTDVELKVEEGENQCCNGSTTVIGYLGSTVTINCFYPEQFKENTKYLYKWDGQRYTEIIESRDFQRGRFSISEDKRSRVVSLGIRDVREDDGGVYYCGVRVDKNLFQYESIYRATFLQISGKDVSYMYTSRVHLSSNYFLSLRFHILYTFIGGCIGIINNFLLFFSVRISDLREMDGGLYSCGLWVGGNSVQYKSIYKEIVLSISGPASCLDVIGYSRGSIIIYCYNKLSGNDGYFCKESTNQCVFLESAQKQNSWDHKERVSLTYGSGYFRVFYKDLSLKDAGLYWCGGTGGWSQTVNLRVKTDPCCLGPKTVIGYPGETTTISCSYPEEFQNYIKYFYKLQDPYVSAVIRTRDTQKGRFSISDNRRSRVLSVRISDVREDDVGVYYCGALIEGNKGSYLPLYTEIHLQVSGEKHKLLLQITDCIYPATPQQPLQHYIYYKPILINMISTILPLIAVLVELSIAPHHLLEDRILLLQSWKLLVLFGAISD</sequence>
<keyword evidence="2 4" id="KW-0812">Transmembrane</keyword>
<evidence type="ECO:0000256" key="1">
    <source>
        <dbReference type="ARBA" id="ARBA00004370"/>
    </source>
</evidence>
<proteinExistence type="predicted"/>
<dbReference type="AlphaFoldDB" id="W5LEN3"/>
<dbReference type="InterPro" id="IPR013106">
    <property type="entry name" value="Ig_V-set"/>
</dbReference>
<dbReference type="CDD" id="cd05716">
    <property type="entry name" value="IgV_pIgR_like"/>
    <property type="match status" value="1"/>
</dbReference>
<dbReference type="HOGENOM" id="CLU_489656_0_0_1"/>
<dbReference type="InterPro" id="IPR007110">
    <property type="entry name" value="Ig-like_dom"/>
</dbReference>
<dbReference type="InterPro" id="IPR050671">
    <property type="entry name" value="CD300_family_receptors"/>
</dbReference>
<dbReference type="PROSITE" id="PS50835">
    <property type="entry name" value="IG_LIKE"/>
    <property type="match status" value="1"/>
</dbReference>
<evidence type="ECO:0000256" key="4">
    <source>
        <dbReference type="SAM" id="Phobius"/>
    </source>
</evidence>
<dbReference type="SMART" id="SM00409">
    <property type="entry name" value="IG"/>
    <property type="match status" value="4"/>
</dbReference>
<feature type="transmembrane region" description="Helical" evidence="4">
    <location>
        <begin position="250"/>
        <end position="269"/>
    </location>
</feature>
<protein>
    <recommendedName>
        <fullName evidence="5">Ig-like domain-containing protein</fullName>
    </recommendedName>
</protein>
<reference evidence="6" key="3">
    <citation type="submission" date="2025-08" db="UniProtKB">
        <authorList>
            <consortium name="Ensembl"/>
        </authorList>
    </citation>
    <scope>IDENTIFICATION</scope>
</reference>
<reference evidence="7" key="2">
    <citation type="journal article" date="2014" name="Nat. Commun.">
        <title>The cavefish genome reveals candidate genes for eye loss.</title>
        <authorList>
            <person name="McGaugh S.E."/>
            <person name="Gross J.B."/>
            <person name="Aken B."/>
            <person name="Blin M."/>
            <person name="Borowsky R."/>
            <person name="Chalopin D."/>
            <person name="Hinaux H."/>
            <person name="Jeffery W.R."/>
            <person name="Keene A."/>
            <person name="Ma L."/>
            <person name="Minx P."/>
            <person name="Murphy D."/>
            <person name="O'Quin K.E."/>
            <person name="Retaux S."/>
            <person name="Rohner N."/>
            <person name="Searle S.M."/>
            <person name="Stahl B.A."/>
            <person name="Tabin C."/>
            <person name="Volff J.N."/>
            <person name="Yoshizawa M."/>
            <person name="Warren W.C."/>
        </authorList>
    </citation>
    <scope>NUCLEOTIDE SEQUENCE [LARGE SCALE GENOMIC DNA]</scope>
    <source>
        <strain evidence="7">female</strain>
    </source>
</reference>
<feature type="domain" description="Ig-like" evidence="5">
    <location>
        <begin position="131"/>
        <end position="203"/>
    </location>
</feature>
<dbReference type="GO" id="GO:0004888">
    <property type="term" value="F:transmembrane signaling receptor activity"/>
    <property type="evidence" value="ECO:0007669"/>
    <property type="project" value="TreeGrafter"/>
</dbReference>
<accession>W5LEN3</accession>
<dbReference type="InParanoid" id="W5LEN3"/>
<organism evidence="6 7">
    <name type="scientific">Astyanax mexicanus</name>
    <name type="common">Blind cave fish</name>
    <name type="synonym">Astyanax fasciatus mexicanus</name>
    <dbReference type="NCBI Taxonomy" id="7994"/>
    <lineage>
        <taxon>Eukaryota</taxon>
        <taxon>Metazoa</taxon>
        <taxon>Chordata</taxon>
        <taxon>Craniata</taxon>
        <taxon>Vertebrata</taxon>
        <taxon>Euteleostomi</taxon>
        <taxon>Actinopterygii</taxon>
        <taxon>Neopterygii</taxon>
        <taxon>Teleostei</taxon>
        <taxon>Ostariophysi</taxon>
        <taxon>Characiformes</taxon>
        <taxon>Characoidei</taxon>
        <taxon>Acestrorhamphidae</taxon>
        <taxon>Acestrorhamphinae</taxon>
        <taxon>Astyanax</taxon>
    </lineage>
</organism>
<dbReference type="SUPFAM" id="SSF48726">
    <property type="entry name" value="Immunoglobulin"/>
    <property type="match status" value="4"/>
</dbReference>
<dbReference type="Ensembl" id="ENSAMXT00000018295.2">
    <property type="protein sequence ID" value="ENSAMXP00000018295.2"/>
    <property type="gene ID" value="ENSAMXG00000017764.2"/>
</dbReference>
<keyword evidence="7" id="KW-1185">Reference proteome</keyword>
<feature type="transmembrane region" description="Helical" evidence="4">
    <location>
        <begin position="548"/>
        <end position="569"/>
    </location>
</feature>
<keyword evidence="4" id="KW-1133">Transmembrane helix</keyword>
<evidence type="ECO:0000256" key="3">
    <source>
        <dbReference type="ARBA" id="ARBA00023136"/>
    </source>
</evidence>
<dbReference type="Gene3D" id="2.60.40.10">
    <property type="entry name" value="Immunoglobulins"/>
    <property type="match status" value="4"/>
</dbReference>
<dbReference type="Pfam" id="PF07686">
    <property type="entry name" value="V-set"/>
    <property type="match status" value="3"/>
</dbReference>
<dbReference type="eggNOG" id="ENOG502QPKT">
    <property type="taxonomic scope" value="Eukaryota"/>
</dbReference>